<dbReference type="EMBL" id="CAJJDM010000007">
    <property type="protein sequence ID" value="CAD8046312.1"/>
    <property type="molecule type" value="Genomic_DNA"/>
</dbReference>
<dbReference type="Proteomes" id="UP000688137">
    <property type="component" value="Unassembled WGS sequence"/>
</dbReference>
<comment type="caution">
    <text evidence="1">The sequence shown here is derived from an EMBL/GenBank/DDBJ whole genome shotgun (WGS) entry which is preliminary data.</text>
</comment>
<keyword evidence="2" id="KW-1185">Reference proteome</keyword>
<protein>
    <submittedName>
        <fullName evidence="1">Uncharacterized protein</fullName>
    </submittedName>
</protein>
<dbReference type="OMA" id="RDSLQSW"/>
<organism evidence="1 2">
    <name type="scientific">Paramecium primaurelia</name>
    <dbReference type="NCBI Taxonomy" id="5886"/>
    <lineage>
        <taxon>Eukaryota</taxon>
        <taxon>Sar</taxon>
        <taxon>Alveolata</taxon>
        <taxon>Ciliophora</taxon>
        <taxon>Intramacronucleata</taxon>
        <taxon>Oligohymenophorea</taxon>
        <taxon>Peniculida</taxon>
        <taxon>Parameciidae</taxon>
        <taxon>Paramecium</taxon>
    </lineage>
</organism>
<accession>A0A8S1JUN1</accession>
<reference evidence="1" key="1">
    <citation type="submission" date="2021-01" db="EMBL/GenBank/DDBJ databases">
        <authorList>
            <consortium name="Genoscope - CEA"/>
            <person name="William W."/>
        </authorList>
    </citation>
    <scope>NUCLEOTIDE SEQUENCE</scope>
</reference>
<dbReference type="AlphaFoldDB" id="A0A8S1JUN1"/>
<gene>
    <name evidence="1" type="ORF">PPRIM_AZ9-3.1.T0100289</name>
</gene>
<evidence type="ECO:0000313" key="2">
    <source>
        <dbReference type="Proteomes" id="UP000688137"/>
    </source>
</evidence>
<evidence type="ECO:0000313" key="1">
    <source>
        <dbReference type="EMBL" id="CAD8046312.1"/>
    </source>
</evidence>
<sequence length="169" mass="20245">MNKTKQKQNSLFDLSVIIEKIKNLDEYQSTMFLINKRPNYELLNQSNTQFIPHIFNDFEIKRKFKEIQRDSLLSWKPFIIPNTLNKSQIYPKQINTTPKPQVLSIEKKYPSTSFKVQNVVNKRTKSTDYKIQLKKTETKDIEAQFLETRNLIKRFNKIKRKSVRFNIQA</sequence>
<name>A0A8S1JUN1_PARPR</name>
<proteinExistence type="predicted"/>